<dbReference type="EC" id="3.4.23.43" evidence="8"/>
<gene>
    <name evidence="8" type="ORF">PH603_04695</name>
</gene>
<dbReference type="PANTHER" id="PTHR36506:SF1">
    <property type="entry name" value="PREFLAGELLIN PEPTIDASE"/>
    <property type="match status" value="1"/>
</dbReference>
<dbReference type="KEGG" id="gso:PH603_04695"/>
<evidence type="ECO:0000259" key="7">
    <source>
        <dbReference type="Pfam" id="PF01478"/>
    </source>
</evidence>
<dbReference type="Proteomes" id="UP001217500">
    <property type="component" value="Chromosome"/>
</dbReference>
<evidence type="ECO:0000256" key="3">
    <source>
        <dbReference type="ARBA" id="ARBA00022692"/>
    </source>
</evidence>
<feature type="transmembrane region" description="Helical" evidence="6">
    <location>
        <begin position="35"/>
        <end position="54"/>
    </location>
</feature>
<protein>
    <submittedName>
        <fullName evidence="8">Prepilin peptidase</fullName>
        <ecNumber evidence="8">3.4.23.43</ecNumber>
    </submittedName>
</protein>
<dbReference type="AlphaFoldDB" id="A0AAE9XRQ5"/>
<dbReference type="PANTHER" id="PTHR36506">
    <property type="entry name" value="PREFLAGELLIN PEPTIDASE"/>
    <property type="match status" value="1"/>
</dbReference>
<dbReference type="Gene3D" id="1.20.120.1220">
    <property type="match status" value="1"/>
</dbReference>
<sequence>MDGIIISKLLLQAAVGILLLVAAFGDIRERRIPNKLTLVLALLFLPYAFLNWLSGVPALEAFLIPVAVAAAFFLVTLALFAAGAMGGGDVKLIAATALFVGSGQAFLFAFVMAMTGGLLALVMAIRSWMRRTGVAVDPRAAQVPYGVAIACAGLWVEIGDVRALFS</sequence>
<keyword evidence="4 6" id="KW-1133">Transmembrane helix</keyword>
<keyword evidence="3 6" id="KW-0812">Transmembrane</keyword>
<evidence type="ECO:0000313" key="9">
    <source>
        <dbReference type="Proteomes" id="UP001217500"/>
    </source>
</evidence>
<keyword evidence="8" id="KW-0378">Hydrolase</keyword>
<dbReference type="EMBL" id="CP116805">
    <property type="protein sequence ID" value="WCL55057.1"/>
    <property type="molecule type" value="Genomic_DNA"/>
</dbReference>
<keyword evidence="9" id="KW-1185">Reference proteome</keyword>
<keyword evidence="2" id="KW-1003">Cell membrane</keyword>
<dbReference type="InterPro" id="IPR000045">
    <property type="entry name" value="Prepilin_IV_endopep_pep"/>
</dbReference>
<name>A0AAE9XRQ5_9PROT</name>
<evidence type="ECO:0000256" key="1">
    <source>
        <dbReference type="ARBA" id="ARBA00004651"/>
    </source>
</evidence>
<evidence type="ECO:0000256" key="4">
    <source>
        <dbReference type="ARBA" id="ARBA00022989"/>
    </source>
</evidence>
<evidence type="ECO:0000256" key="6">
    <source>
        <dbReference type="SAM" id="Phobius"/>
    </source>
</evidence>
<evidence type="ECO:0000256" key="2">
    <source>
        <dbReference type="ARBA" id="ARBA00022475"/>
    </source>
</evidence>
<comment type="subcellular location">
    <subcellularLocation>
        <location evidence="1">Cell membrane</location>
        <topology evidence="1">Multi-pass membrane protein</topology>
    </subcellularLocation>
</comment>
<dbReference type="GO" id="GO:0005886">
    <property type="term" value="C:plasma membrane"/>
    <property type="evidence" value="ECO:0007669"/>
    <property type="project" value="UniProtKB-SubCell"/>
</dbReference>
<proteinExistence type="predicted"/>
<feature type="transmembrane region" description="Helical" evidence="6">
    <location>
        <begin position="61"/>
        <end position="85"/>
    </location>
</feature>
<reference evidence="8" key="1">
    <citation type="submission" date="2023-01" db="EMBL/GenBank/DDBJ databases">
        <title>The genome sequence of Kordiimonadaceae bacterium 6D33.</title>
        <authorList>
            <person name="Liu Y."/>
        </authorList>
    </citation>
    <scope>NUCLEOTIDE SEQUENCE</scope>
    <source>
        <strain evidence="8">6D33</strain>
    </source>
</reference>
<keyword evidence="5 6" id="KW-0472">Membrane</keyword>
<accession>A0AAE9XRQ5</accession>
<feature type="transmembrane region" description="Helical" evidence="6">
    <location>
        <begin position="105"/>
        <end position="125"/>
    </location>
</feature>
<dbReference type="Pfam" id="PF01478">
    <property type="entry name" value="Peptidase_A24"/>
    <property type="match status" value="1"/>
</dbReference>
<organism evidence="8 9">
    <name type="scientific">Gimibacter soli</name>
    <dbReference type="NCBI Taxonomy" id="3024400"/>
    <lineage>
        <taxon>Bacteria</taxon>
        <taxon>Pseudomonadati</taxon>
        <taxon>Pseudomonadota</taxon>
        <taxon>Alphaproteobacteria</taxon>
        <taxon>Kordiimonadales</taxon>
        <taxon>Temperatibacteraceae</taxon>
        <taxon>Gimibacter</taxon>
    </lineage>
</organism>
<evidence type="ECO:0000313" key="8">
    <source>
        <dbReference type="EMBL" id="WCL55057.1"/>
    </source>
</evidence>
<feature type="domain" description="Prepilin type IV endopeptidase peptidase" evidence="7">
    <location>
        <begin position="15"/>
        <end position="121"/>
    </location>
</feature>
<dbReference type="RefSeq" id="WP_289504814.1">
    <property type="nucleotide sequence ID" value="NZ_CP116805.1"/>
</dbReference>
<dbReference type="InterPro" id="IPR052218">
    <property type="entry name" value="Preflagellin_Peptidase"/>
</dbReference>
<evidence type="ECO:0000256" key="5">
    <source>
        <dbReference type="ARBA" id="ARBA00023136"/>
    </source>
</evidence>
<dbReference type="GO" id="GO:0004190">
    <property type="term" value="F:aspartic-type endopeptidase activity"/>
    <property type="evidence" value="ECO:0007669"/>
    <property type="project" value="UniProtKB-EC"/>
</dbReference>